<reference evidence="1 2" key="1">
    <citation type="submission" date="2020-04" db="EMBL/GenBank/DDBJ databases">
        <title>Description of novel Gluconacetobacter.</title>
        <authorList>
            <person name="Sombolestani A."/>
        </authorList>
    </citation>
    <scope>NUCLEOTIDE SEQUENCE [LARGE SCALE GENOMIC DNA]</scope>
    <source>
        <strain evidence="1 2">LMG 27802</strain>
    </source>
</reference>
<evidence type="ECO:0000313" key="2">
    <source>
        <dbReference type="Proteomes" id="UP000578030"/>
    </source>
</evidence>
<organism evidence="1 2">
    <name type="scientific">Gluconacetobacter tumulisoli</name>
    <dbReference type="NCBI Taxonomy" id="1286189"/>
    <lineage>
        <taxon>Bacteria</taxon>
        <taxon>Pseudomonadati</taxon>
        <taxon>Pseudomonadota</taxon>
        <taxon>Alphaproteobacteria</taxon>
        <taxon>Acetobacterales</taxon>
        <taxon>Acetobacteraceae</taxon>
        <taxon>Gluconacetobacter</taxon>
    </lineage>
</organism>
<protein>
    <submittedName>
        <fullName evidence="1">Uncharacterized protein</fullName>
    </submittedName>
</protein>
<dbReference type="Proteomes" id="UP000578030">
    <property type="component" value="Unassembled WGS sequence"/>
</dbReference>
<comment type="caution">
    <text evidence="1">The sequence shown here is derived from an EMBL/GenBank/DDBJ whole genome shotgun (WGS) entry which is preliminary data.</text>
</comment>
<name>A0A7W4K7T8_9PROT</name>
<dbReference type="AlphaFoldDB" id="A0A7W4K7T8"/>
<dbReference type="EMBL" id="JABEQM010000007">
    <property type="protein sequence ID" value="MBB2201959.1"/>
    <property type="molecule type" value="Genomic_DNA"/>
</dbReference>
<proteinExistence type="predicted"/>
<keyword evidence="2" id="KW-1185">Reference proteome</keyword>
<gene>
    <name evidence="1" type="ORF">HLH28_10280</name>
</gene>
<accession>A0A7W4K7T8</accession>
<dbReference type="RefSeq" id="WP_182958560.1">
    <property type="nucleotide sequence ID" value="NZ_JABEQM010000007.1"/>
</dbReference>
<sequence>MFFLGLGLFLIALCSLKPVTRWLQARADEATERARKLRLENDRMERERRGTY</sequence>
<evidence type="ECO:0000313" key="1">
    <source>
        <dbReference type="EMBL" id="MBB2201959.1"/>
    </source>
</evidence>